<name>A0A1Y2H5V5_9FUNG</name>
<evidence type="ECO:0000313" key="2">
    <source>
        <dbReference type="EMBL" id="ORZ29956.1"/>
    </source>
</evidence>
<feature type="region of interest" description="Disordered" evidence="1">
    <location>
        <begin position="403"/>
        <end position="453"/>
    </location>
</feature>
<feature type="compositionally biased region" description="Polar residues" evidence="1">
    <location>
        <begin position="359"/>
        <end position="374"/>
    </location>
</feature>
<feature type="region of interest" description="Disordered" evidence="1">
    <location>
        <begin position="359"/>
        <end position="383"/>
    </location>
</feature>
<protein>
    <submittedName>
        <fullName evidence="2">Uncharacterized protein</fullName>
    </submittedName>
</protein>
<feature type="compositionally biased region" description="Low complexity" evidence="1">
    <location>
        <begin position="98"/>
        <end position="119"/>
    </location>
</feature>
<sequence>MSPTHSYELAVYPDMAKYFRRSPRGDDVFEALAAWDPDVIIVKGEKYSVKDMDVAVEAAEALDESIHIIEKVPNDSDPAPSPPSSHLSYSLHISRSSSSSLLSSSQKPPASSKSSNSTQSRERSAAPTASKSQMTVVRRHPTKASEMPEDLYGRAPTVKQRLSHPENLDRLVEVWAEVYPGEQVNPAHTIAVDEFFSLASKLVSASSEVSRALETTSAYHHLHDLVFRAVETSMRMLKCDGCHELLAYPLYAHDDCHLHLCSTCLLVKPTKSMTRCRDNCTAGLSAYPGNQDSWGESLATLHFRPYMAYLQSLDPEDAQRVWERLLPMDNGGTGFLRVDEVGHFEDFVASVAENEETFKSWQTPAPTRSLSRRSGNIGGLTSGRVNGGRVQEISGGAVLGALGGKQNGMSVEGTQSLESYLLSSDDESAKEQGGGKSAEEEEIEFPNKEAGGD</sequence>
<evidence type="ECO:0000256" key="1">
    <source>
        <dbReference type="SAM" id="MobiDB-lite"/>
    </source>
</evidence>
<dbReference type="EMBL" id="MCFL01000115">
    <property type="protein sequence ID" value="ORZ29956.1"/>
    <property type="molecule type" value="Genomic_DNA"/>
</dbReference>
<reference evidence="2 3" key="1">
    <citation type="submission" date="2016-07" db="EMBL/GenBank/DDBJ databases">
        <title>Pervasive Adenine N6-methylation of Active Genes in Fungi.</title>
        <authorList>
            <consortium name="DOE Joint Genome Institute"/>
            <person name="Mondo S.J."/>
            <person name="Dannebaum R.O."/>
            <person name="Kuo R.C."/>
            <person name="Labutti K."/>
            <person name="Haridas S."/>
            <person name="Kuo A."/>
            <person name="Salamov A."/>
            <person name="Ahrendt S.R."/>
            <person name="Lipzen A."/>
            <person name="Sullivan W."/>
            <person name="Andreopoulos W.B."/>
            <person name="Clum A."/>
            <person name="Lindquist E."/>
            <person name="Daum C."/>
            <person name="Ramamoorthy G.K."/>
            <person name="Gryganskyi A."/>
            <person name="Culley D."/>
            <person name="Magnuson J.K."/>
            <person name="James T.Y."/>
            <person name="O'Malley M.A."/>
            <person name="Stajich J.E."/>
            <person name="Spatafora J.W."/>
            <person name="Visel A."/>
            <person name="Grigoriev I.V."/>
        </authorList>
    </citation>
    <scope>NUCLEOTIDE SEQUENCE [LARGE SCALE GENOMIC DNA]</scope>
    <source>
        <strain evidence="2 3">PL171</strain>
    </source>
</reference>
<dbReference type="AlphaFoldDB" id="A0A1Y2H5V5"/>
<gene>
    <name evidence="2" type="ORF">BCR44DRAFT_27979</name>
</gene>
<proteinExistence type="predicted"/>
<comment type="caution">
    <text evidence="2">The sequence shown here is derived from an EMBL/GenBank/DDBJ whole genome shotgun (WGS) entry which is preliminary data.</text>
</comment>
<feature type="region of interest" description="Disordered" evidence="1">
    <location>
        <begin position="98"/>
        <end position="148"/>
    </location>
</feature>
<keyword evidence="3" id="KW-1185">Reference proteome</keyword>
<dbReference type="Proteomes" id="UP000193411">
    <property type="component" value="Unassembled WGS sequence"/>
</dbReference>
<organism evidence="2 3">
    <name type="scientific">Catenaria anguillulae PL171</name>
    <dbReference type="NCBI Taxonomy" id="765915"/>
    <lineage>
        <taxon>Eukaryota</taxon>
        <taxon>Fungi</taxon>
        <taxon>Fungi incertae sedis</taxon>
        <taxon>Blastocladiomycota</taxon>
        <taxon>Blastocladiomycetes</taxon>
        <taxon>Blastocladiales</taxon>
        <taxon>Catenariaceae</taxon>
        <taxon>Catenaria</taxon>
    </lineage>
</organism>
<evidence type="ECO:0000313" key="3">
    <source>
        <dbReference type="Proteomes" id="UP000193411"/>
    </source>
</evidence>
<accession>A0A1Y2H5V5</accession>